<feature type="transmembrane region" description="Helical" evidence="6">
    <location>
        <begin position="484"/>
        <end position="504"/>
    </location>
</feature>
<dbReference type="AlphaFoldDB" id="A0A2T7PXG5"/>
<dbReference type="GO" id="GO:0022857">
    <property type="term" value="F:transmembrane transporter activity"/>
    <property type="evidence" value="ECO:0007669"/>
    <property type="project" value="TreeGrafter"/>
</dbReference>
<feature type="region of interest" description="Disordered" evidence="5">
    <location>
        <begin position="42"/>
        <end position="96"/>
    </location>
</feature>
<dbReference type="PANTHER" id="PTHR23507:SF1">
    <property type="entry name" value="FI18259P1-RELATED"/>
    <property type="match status" value="1"/>
</dbReference>
<accession>A0A2T7PXG5</accession>
<keyword evidence="4 6" id="KW-0472">Membrane</keyword>
<gene>
    <name evidence="7" type="ORF">C0Q70_00709</name>
</gene>
<feature type="transmembrane region" description="Helical" evidence="6">
    <location>
        <begin position="315"/>
        <end position="336"/>
    </location>
</feature>
<organism evidence="7 8">
    <name type="scientific">Pomacea canaliculata</name>
    <name type="common">Golden apple snail</name>
    <dbReference type="NCBI Taxonomy" id="400727"/>
    <lineage>
        <taxon>Eukaryota</taxon>
        <taxon>Metazoa</taxon>
        <taxon>Spiralia</taxon>
        <taxon>Lophotrochozoa</taxon>
        <taxon>Mollusca</taxon>
        <taxon>Gastropoda</taxon>
        <taxon>Caenogastropoda</taxon>
        <taxon>Architaenioglossa</taxon>
        <taxon>Ampullarioidea</taxon>
        <taxon>Ampullariidae</taxon>
        <taxon>Pomacea</taxon>
    </lineage>
</organism>
<feature type="transmembrane region" description="Helical" evidence="6">
    <location>
        <begin position="287"/>
        <end position="309"/>
    </location>
</feature>
<evidence type="ECO:0008006" key="9">
    <source>
        <dbReference type="Google" id="ProtNLM"/>
    </source>
</evidence>
<dbReference type="PANTHER" id="PTHR23507">
    <property type="entry name" value="ZGC:174356"/>
    <property type="match status" value="1"/>
</dbReference>
<evidence type="ECO:0000313" key="7">
    <source>
        <dbReference type="EMBL" id="PVD38098.1"/>
    </source>
</evidence>
<reference evidence="7 8" key="1">
    <citation type="submission" date="2018-04" db="EMBL/GenBank/DDBJ databases">
        <title>The genome of golden apple snail Pomacea canaliculata provides insight into stress tolerance and invasive adaptation.</title>
        <authorList>
            <person name="Liu C."/>
            <person name="Liu B."/>
            <person name="Ren Y."/>
            <person name="Zhang Y."/>
            <person name="Wang H."/>
            <person name="Li S."/>
            <person name="Jiang F."/>
            <person name="Yin L."/>
            <person name="Zhang G."/>
            <person name="Qian W."/>
            <person name="Fan W."/>
        </authorList>
    </citation>
    <scope>NUCLEOTIDE SEQUENCE [LARGE SCALE GENOMIC DNA]</scope>
    <source>
        <strain evidence="7">SZHN2017</strain>
        <tissue evidence="7">Muscle</tissue>
    </source>
</reference>
<name>A0A2T7PXG5_POMCA</name>
<sequence>MSVEEQNTEMDEKKIHQNGFDSEVNVKPISCIDHEMNVLSNGKNCSQHEPKHGHGPKHGHHHGPKHGHHHGPKHGHHHGAKHGHHKGPKDGHNNSDKRSFLQRNAFFITLLLNGMIDGLGYSVKSQYRYRFFHSKYAHDLRKYNVTKECGVDLLPEVQASISEIEDTISRESAQWSLYNEYVTLVPHILTALLIGLKSDQMGRRFIESALRLHAHRRLCQECIRRNNRHALGCLRRSSQTHMERRRNRQMTTKFRGGSKLPEKAKEQTDDTEDDFDMSRENQRTFKIVLLNVAHSLSSSIISFVTGYVIQYAGFFYTLIISLGLKCLLFVFAYIFITETGQQRKSSGFITPLKIILRRTRNPRNRRTLFLVNFAVVFTVVSFVVEGEVMRTYQMSPPFCMDSVQLGYLSSESRLKGILTIPVLWMWRRLGLMESTIAAVGLYADIASTLMVATIRKIWVFFVAPIVAIPGSLSSSMTKAISSRLVGPSSFAVMLAIDTVFAFAGGQAGNYLYQNFLKTLPTAPFYLAAATLAVSAAMYSLETILQHAYAKTDSRKAELHA</sequence>
<dbReference type="Gene3D" id="1.20.1250.20">
    <property type="entry name" value="MFS general substrate transporter like domains"/>
    <property type="match status" value="1"/>
</dbReference>
<dbReference type="InterPro" id="IPR036259">
    <property type="entry name" value="MFS_trans_sf"/>
</dbReference>
<feature type="region of interest" description="Disordered" evidence="5">
    <location>
        <begin position="242"/>
        <end position="274"/>
    </location>
</feature>
<dbReference type="EMBL" id="PZQS01000001">
    <property type="protein sequence ID" value="PVD38098.1"/>
    <property type="molecule type" value="Genomic_DNA"/>
</dbReference>
<evidence type="ECO:0000256" key="3">
    <source>
        <dbReference type="ARBA" id="ARBA00022989"/>
    </source>
</evidence>
<proteinExistence type="predicted"/>
<comment type="caution">
    <text evidence="7">The sequence shown here is derived from an EMBL/GenBank/DDBJ whole genome shotgun (WGS) entry which is preliminary data.</text>
</comment>
<evidence type="ECO:0000256" key="5">
    <source>
        <dbReference type="SAM" id="MobiDB-lite"/>
    </source>
</evidence>
<feature type="compositionally biased region" description="Basic residues" evidence="5">
    <location>
        <begin position="53"/>
        <end position="87"/>
    </location>
</feature>
<evidence type="ECO:0000256" key="4">
    <source>
        <dbReference type="ARBA" id="ARBA00023136"/>
    </source>
</evidence>
<dbReference type="Proteomes" id="UP000245119">
    <property type="component" value="Linkage Group LG1"/>
</dbReference>
<evidence type="ECO:0000313" key="8">
    <source>
        <dbReference type="Proteomes" id="UP000245119"/>
    </source>
</evidence>
<feature type="transmembrane region" description="Helical" evidence="6">
    <location>
        <begin position="524"/>
        <end position="544"/>
    </location>
</feature>
<keyword evidence="2 6" id="KW-0812">Transmembrane</keyword>
<keyword evidence="3 6" id="KW-1133">Transmembrane helix</keyword>
<feature type="transmembrane region" description="Helical" evidence="6">
    <location>
        <begin position="457"/>
        <end position="477"/>
    </location>
</feature>
<evidence type="ECO:0000256" key="6">
    <source>
        <dbReference type="SAM" id="Phobius"/>
    </source>
</evidence>
<dbReference type="OrthoDB" id="3026777at2759"/>
<comment type="subcellular location">
    <subcellularLocation>
        <location evidence="1">Membrane</location>
        <topology evidence="1">Multi-pass membrane protein</topology>
    </subcellularLocation>
</comment>
<keyword evidence="8" id="KW-1185">Reference proteome</keyword>
<dbReference type="GO" id="GO:0016020">
    <property type="term" value="C:membrane"/>
    <property type="evidence" value="ECO:0007669"/>
    <property type="project" value="UniProtKB-SubCell"/>
</dbReference>
<feature type="transmembrane region" description="Helical" evidence="6">
    <location>
        <begin position="367"/>
        <end position="384"/>
    </location>
</feature>
<evidence type="ECO:0000256" key="1">
    <source>
        <dbReference type="ARBA" id="ARBA00004141"/>
    </source>
</evidence>
<evidence type="ECO:0000256" key="2">
    <source>
        <dbReference type="ARBA" id="ARBA00022692"/>
    </source>
</evidence>
<feature type="region of interest" description="Disordered" evidence="5">
    <location>
        <begin position="1"/>
        <end position="21"/>
    </location>
</feature>
<protein>
    <recommendedName>
        <fullName evidence="9">Proton-coupled folate transporter</fullName>
    </recommendedName>
</protein>
<dbReference type="SUPFAM" id="SSF103473">
    <property type="entry name" value="MFS general substrate transporter"/>
    <property type="match status" value="1"/>
</dbReference>